<dbReference type="PANTHER" id="PTHR10655">
    <property type="entry name" value="LYSOPHOSPHOLIPASE-RELATED"/>
    <property type="match status" value="1"/>
</dbReference>
<dbReference type="GO" id="GO:0016787">
    <property type="term" value="F:hydrolase activity"/>
    <property type="evidence" value="ECO:0007669"/>
    <property type="project" value="UniProtKB-KW"/>
</dbReference>
<evidence type="ECO:0000313" key="5">
    <source>
        <dbReference type="Proteomes" id="UP001589898"/>
    </source>
</evidence>
<evidence type="ECO:0000256" key="1">
    <source>
        <dbReference type="ARBA" id="ARBA00006499"/>
    </source>
</evidence>
<dbReference type="InterPro" id="IPR029058">
    <property type="entry name" value="AB_hydrolase_fold"/>
</dbReference>
<keyword evidence="2 4" id="KW-0378">Hydrolase</keyword>
<dbReference type="InterPro" id="IPR003140">
    <property type="entry name" value="PLipase/COase/thioEstase"/>
</dbReference>
<dbReference type="Proteomes" id="UP001589898">
    <property type="component" value="Unassembled WGS sequence"/>
</dbReference>
<evidence type="ECO:0000256" key="2">
    <source>
        <dbReference type="ARBA" id="ARBA00022801"/>
    </source>
</evidence>
<keyword evidence="5" id="KW-1185">Reference proteome</keyword>
<dbReference type="EMBL" id="JBHLTF010000005">
    <property type="protein sequence ID" value="MFC0716648.1"/>
    <property type="molecule type" value="Genomic_DNA"/>
</dbReference>
<comment type="similarity">
    <text evidence="1">Belongs to the AB hydrolase superfamily. AB hydrolase 2 family.</text>
</comment>
<organism evidence="4 5">
    <name type="scientific">Luteimonas padinae</name>
    <dbReference type="NCBI Taxonomy" id="1714359"/>
    <lineage>
        <taxon>Bacteria</taxon>
        <taxon>Pseudomonadati</taxon>
        <taxon>Pseudomonadota</taxon>
        <taxon>Gammaproteobacteria</taxon>
        <taxon>Lysobacterales</taxon>
        <taxon>Lysobacteraceae</taxon>
        <taxon>Luteimonas</taxon>
    </lineage>
</organism>
<feature type="domain" description="Phospholipase/carboxylesterase/thioesterase" evidence="3">
    <location>
        <begin position="17"/>
        <end position="217"/>
    </location>
</feature>
<dbReference type="Pfam" id="PF02230">
    <property type="entry name" value="Abhydrolase_2"/>
    <property type="match status" value="1"/>
</dbReference>
<dbReference type="RefSeq" id="WP_189496457.1">
    <property type="nucleotide sequence ID" value="NZ_BMZT01000004.1"/>
</dbReference>
<protein>
    <submittedName>
        <fullName evidence="4">Alpha/beta hydrolase</fullName>
    </submittedName>
</protein>
<sequence>MLLECIERETGPQPSWSILWLHGLGADGHDFVPIVPELLRRGWPALRFVFPHAPVRPVTINNGVPMRAWYDIVDIDLANRADESGVSQSVEQVEALVAREVERGVPRSRIILAGFSQGGAVTLAAGLRSADPLGGLVALSTYVPAAPKARAALAVGAERQPVFMAHGSQDPVVPFQAGQQSAALLRELGFEVEWHAYPMPHSVCAEEIRDLGDWLAKRFDAG</sequence>
<gene>
    <name evidence="4" type="ORF">ACFFFU_02575</name>
</gene>
<evidence type="ECO:0000259" key="3">
    <source>
        <dbReference type="Pfam" id="PF02230"/>
    </source>
</evidence>
<dbReference type="InterPro" id="IPR050565">
    <property type="entry name" value="LYPA1-2/EST-like"/>
</dbReference>
<dbReference type="PANTHER" id="PTHR10655:SF17">
    <property type="entry name" value="LYSOPHOSPHOLIPASE-LIKE PROTEIN 1"/>
    <property type="match status" value="1"/>
</dbReference>
<comment type="caution">
    <text evidence="4">The sequence shown here is derived from an EMBL/GenBank/DDBJ whole genome shotgun (WGS) entry which is preliminary data.</text>
</comment>
<dbReference type="SUPFAM" id="SSF53474">
    <property type="entry name" value="alpha/beta-Hydrolases"/>
    <property type="match status" value="1"/>
</dbReference>
<proteinExistence type="inferred from homology"/>
<dbReference type="Gene3D" id="3.40.50.1820">
    <property type="entry name" value="alpha/beta hydrolase"/>
    <property type="match status" value="1"/>
</dbReference>
<reference evidence="4 5" key="1">
    <citation type="submission" date="2024-09" db="EMBL/GenBank/DDBJ databases">
        <authorList>
            <person name="Sun Q."/>
            <person name="Mori K."/>
        </authorList>
    </citation>
    <scope>NUCLEOTIDE SEQUENCE [LARGE SCALE GENOMIC DNA]</scope>
    <source>
        <strain evidence="4 5">KCTC 52403</strain>
    </source>
</reference>
<evidence type="ECO:0000313" key="4">
    <source>
        <dbReference type="EMBL" id="MFC0716648.1"/>
    </source>
</evidence>
<accession>A0ABV6ST78</accession>
<name>A0ABV6ST78_9GAMM</name>